<accession>A0ABU2KFP1</accession>
<name>A0ABU2KFP1_9FLAO</name>
<proteinExistence type="predicted"/>
<dbReference type="InterPro" id="IPR027417">
    <property type="entry name" value="P-loop_NTPase"/>
</dbReference>
<dbReference type="GO" id="GO:0004386">
    <property type="term" value="F:helicase activity"/>
    <property type="evidence" value="ECO:0007669"/>
    <property type="project" value="UniProtKB-KW"/>
</dbReference>
<dbReference type="CDD" id="cd18809">
    <property type="entry name" value="SF1_C_RecD"/>
    <property type="match status" value="1"/>
</dbReference>
<keyword evidence="2" id="KW-0067">ATP-binding</keyword>
<evidence type="ECO:0000313" key="3">
    <source>
        <dbReference type="Proteomes" id="UP001182991"/>
    </source>
</evidence>
<evidence type="ECO:0000313" key="2">
    <source>
        <dbReference type="EMBL" id="MDT0293531.1"/>
    </source>
</evidence>
<sequence>MALEVLFNKTENLHENVQFNRVVKRLIPFFEEQGWDGLLIGNPENEDYPRFRADAILFYTNGIVIIDFKDYSGEILMPINDVDFGKKSWFINVADGDKVKIEAGNNHTNPYRQLNTYRGVMKSMIEDDSLMRYVINKGRICALNIFSGPITQNRKTSRKVPYYQLVQEIDLHTFLDAFSSENKYEVTIANRFKALFPSDEWKGDLTIQLDNPIKSVEQTYNYIDQNIQPILKEFFTTEGSGILVLESMSSELRSQWLQNVNTFALDQEVPETDLWCHSSRIAHKLQRSTGFDITSLYTVIYGGKTKTETTSADEESESEDEETVSQEQIGLKSDRDIDDAAVIIIPESHLVSRSLHQSDLLRFGSGRLLEDLFQFLKLKSNNRKIVFIGDPYMLSYGKNEDSALNIETLNELFPDGDILHFRHEHKIKENDNKLLKLRRSIAGSIDHSIFNYLKFNYDQSVILTKHEQATAHLQEWFSEKIENEPQNAVLLYSKKEARTTNNWIKNNVLNNGKHLAKGDLLLLNNNINIPDQTGFGTPTKIANGSYFLVQEVLHLENEDVTTKKDGLIARLRYRHLEVKLLANNAIPNFKLIFLENYFDGVEDLTREELKAVKIFTSQKLAKLKKQHPFEESSDYQNLVSDKEFIEFQLKIENWQKAKQNNEKVLKKDLKEFEVGRNKIERSYKRNYTSQLLFQLRKTDPYINAALINYGWAITVHKSVGSKFENVLFKALQSEDSGITNESYYRWLYTGLTASWKTAHILNPQTIDPFINCHFTDEVEITDNVSLDINSQMLSYDNEVTLDELSGYFPDGLKHNTAVFIGKLHKELNDFKIESVRKYSDYLSKVVLISKNENNVIVAINNRGNEEISSVRIEGNDTEDGLVKKAIDQIYEQESQNSFPTDYRGDIYNDWKEQLSFEEITLHLLECHRNEDRLAVVDADDVVKFNLRYTTGERNSGFFTSLQIKEKSNQALVEDIKALLDEN</sequence>
<keyword evidence="2" id="KW-0378">Hydrolase</keyword>
<dbReference type="EMBL" id="JAVRBG010000002">
    <property type="protein sequence ID" value="MDT0293531.1"/>
    <property type="molecule type" value="Genomic_DNA"/>
</dbReference>
<dbReference type="SUPFAM" id="SSF52540">
    <property type="entry name" value="P-loop containing nucleoside triphosphate hydrolases"/>
    <property type="match status" value="1"/>
</dbReference>
<feature type="region of interest" description="Disordered" evidence="1">
    <location>
        <begin position="307"/>
        <end position="330"/>
    </location>
</feature>
<organism evidence="2 3">
    <name type="scientific">Mesonia ostreae</name>
    <dbReference type="NCBI Taxonomy" id="861110"/>
    <lineage>
        <taxon>Bacteria</taxon>
        <taxon>Pseudomonadati</taxon>
        <taxon>Bacteroidota</taxon>
        <taxon>Flavobacteriia</taxon>
        <taxon>Flavobacteriales</taxon>
        <taxon>Flavobacteriaceae</taxon>
        <taxon>Mesonia</taxon>
    </lineage>
</organism>
<keyword evidence="3" id="KW-1185">Reference proteome</keyword>
<keyword evidence="2" id="KW-0347">Helicase</keyword>
<evidence type="ECO:0000256" key="1">
    <source>
        <dbReference type="SAM" id="MobiDB-lite"/>
    </source>
</evidence>
<reference evidence="3" key="1">
    <citation type="submission" date="2023-07" db="EMBL/GenBank/DDBJ databases">
        <title>Isolating and identifying novel microbial strains from the Mariana Trench.</title>
        <authorList>
            <person name="Fu H."/>
        </authorList>
    </citation>
    <scope>NUCLEOTIDE SEQUENCE [LARGE SCALE GENOMIC DNA]</scope>
    <source>
        <strain evidence="3">T-y2</strain>
    </source>
</reference>
<dbReference type="Proteomes" id="UP001182991">
    <property type="component" value="Unassembled WGS sequence"/>
</dbReference>
<comment type="caution">
    <text evidence="2">The sequence shown here is derived from an EMBL/GenBank/DDBJ whole genome shotgun (WGS) entry which is preliminary data.</text>
</comment>
<dbReference type="RefSeq" id="WP_311400507.1">
    <property type="nucleotide sequence ID" value="NZ_JAVRBG010000002.1"/>
</dbReference>
<keyword evidence="2" id="KW-0547">Nucleotide-binding</keyword>
<protein>
    <submittedName>
        <fullName evidence="2">Helicase C-terminal domain-containing protein</fullName>
    </submittedName>
</protein>
<gene>
    <name evidence="2" type="ORF">RLT85_02675</name>
</gene>
<feature type="compositionally biased region" description="Acidic residues" evidence="1">
    <location>
        <begin position="311"/>
        <end position="324"/>
    </location>
</feature>
<dbReference type="Gene3D" id="3.40.50.300">
    <property type="entry name" value="P-loop containing nucleotide triphosphate hydrolases"/>
    <property type="match status" value="1"/>
</dbReference>